<dbReference type="Proteomes" id="UP001327560">
    <property type="component" value="Chromosome 4"/>
</dbReference>
<gene>
    <name evidence="1" type="ORF">Cni_G14042</name>
</gene>
<dbReference type="PANTHER" id="PTHR34057">
    <property type="entry name" value="ELONGATION FACTOR"/>
    <property type="match status" value="1"/>
</dbReference>
<name>A0AAQ3KC88_9LILI</name>
<dbReference type="PANTHER" id="PTHR34057:SF1">
    <property type="entry name" value="ELONGATION FACTOR"/>
    <property type="match status" value="1"/>
</dbReference>
<reference evidence="1 2" key="1">
    <citation type="submission" date="2023-10" db="EMBL/GenBank/DDBJ databases">
        <title>Chromosome-scale genome assembly provides insights into flower coloration mechanisms of Canna indica.</title>
        <authorList>
            <person name="Li C."/>
        </authorList>
    </citation>
    <scope>NUCLEOTIDE SEQUENCE [LARGE SCALE GENOMIC DNA]</scope>
    <source>
        <tissue evidence="1">Flower</tissue>
    </source>
</reference>
<protein>
    <submittedName>
        <fullName evidence="1">Uncharacterized protein</fullName>
    </submittedName>
</protein>
<evidence type="ECO:0000313" key="2">
    <source>
        <dbReference type="Proteomes" id="UP001327560"/>
    </source>
</evidence>
<sequence length="95" mass="11021">MKELLAQASVYDKELAAYKSMKRRRRRRNEDKVDISSYMSNHVVLSYYENKRADTDCHSIDDDSGDLAEDNNKGNDDNDWLLSLKGSDSSYEHIL</sequence>
<accession>A0AAQ3KC88</accession>
<evidence type="ECO:0000313" key="1">
    <source>
        <dbReference type="EMBL" id="WOL05314.1"/>
    </source>
</evidence>
<proteinExistence type="predicted"/>
<dbReference type="EMBL" id="CP136893">
    <property type="protein sequence ID" value="WOL05314.1"/>
    <property type="molecule type" value="Genomic_DNA"/>
</dbReference>
<organism evidence="1 2">
    <name type="scientific">Canna indica</name>
    <name type="common">Indian-shot</name>
    <dbReference type="NCBI Taxonomy" id="4628"/>
    <lineage>
        <taxon>Eukaryota</taxon>
        <taxon>Viridiplantae</taxon>
        <taxon>Streptophyta</taxon>
        <taxon>Embryophyta</taxon>
        <taxon>Tracheophyta</taxon>
        <taxon>Spermatophyta</taxon>
        <taxon>Magnoliopsida</taxon>
        <taxon>Liliopsida</taxon>
        <taxon>Zingiberales</taxon>
        <taxon>Cannaceae</taxon>
        <taxon>Canna</taxon>
    </lineage>
</organism>
<keyword evidence="2" id="KW-1185">Reference proteome</keyword>
<dbReference type="AlphaFoldDB" id="A0AAQ3KC88"/>